<sequence length="1130" mass="117367">MALKKVAATLLAFALAVQGCDKCGQPQDTCNKITIAVYQSCGIPSKTKTIYPPPTCTRPPTVSDVPSCAQACVSEGEYGGCKEGDVGCICRNKSYLEGLTGCVARKCRGVECQDVVDFAKGICGNVGVTDLPIPSCLPPPPTVTDVPSCAQVCVTQGQYGGCAEGDVGCICRNKSYLEGLTGCVSENCKGVNCQDVVDFAKDVCGAVGVTDLPIPSCSPAPPTVTDVPSCGQMCVTAGSYGGCREGDVGCICRNTQYLEGLSECVGRSCNVTGCAEVASFAGDLCSSVGVTSLPMPSCGTLTSTMVPPLVTDVPDCAQNCVLSAGGYGGCSESDSCDTSGCQSVAAYATTLCRNYGVSSLPALSCPAVTATTTERTVQITTAPGQTITTTAPLTIRPPAETVTASTVSTLTIISTAPPLTVSITQTQYGPTATSLVISTVETSVERTVTLPASSYTTTFFQSGTTVTSLVTQPASTIVETEVSFLPITLVETTTAETTLERTVTLPASSYTTTFTESGSTVTSVVTQPPSTAVETVISFVPTTVVSTQGILTQVTTLQETVTSTAPGSTITATYQTTSIIIESLPGETETLPAETQTLPAETQTLPPGTLTIISTQPASTPRITETQPGSIITVTSTTTPPPVTVIITTTAPPAPPGYNGPTTTTTTTTPAPPGYVGPTTTTTRTTTTTTPAPAPSACPNGISGGTLSGSCPADDRRTFTDASGVQYVIGCDMDIRAANLIPQMAANSYTLCLQRCSTGSFTDANGASQPCHGTTHFQGFCYFQSYIAQQSFTPRTGVIAAIRPAYLQGYVAPAGTCSQSLPPVTTTTSTSSAGNPPGYVGPSTTSTRTTTAPVTFTSAPPRLSCANMGWLVQEQAWYTVDIATGNTVRNGTINLPQDVRMQAIGYNRLDGYIYGTNGLGTIQRFGLDLQPQSLQGGFNTFQTGDVDEAGHYWAMRTSIDPVPYVQFDVNPTSPTYGNVLRQGTIPRPQYFFADWAYVPGGGDYLWAVGVDRTGNGQTTSTGFAYLYRFTQATLALDIVYAYGNIGVRPDNDLVNFGAVYASSEPGVLYGSENNSGNIYRFTVLPPYTWAIIASGPTTEQNDGARCIDQPVVGVQTSTRSVAPAAPSYRA</sequence>
<keyword evidence="10 15" id="KW-0408">Iron</keyword>
<evidence type="ECO:0000313" key="20">
    <source>
        <dbReference type="Proteomes" id="UP001056384"/>
    </source>
</evidence>
<evidence type="ECO:0000256" key="2">
    <source>
        <dbReference type="ARBA" id="ARBA00004613"/>
    </source>
</evidence>
<feature type="chain" id="PRO_5040190058" evidence="17">
    <location>
        <begin position="20"/>
        <end position="1130"/>
    </location>
</feature>
<comment type="similarity">
    <text evidence="3">Belongs to the RBT5 family.</text>
</comment>
<keyword evidence="12 15" id="KW-1015">Disulfide bond</keyword>
<evidence type="ECO:0000256" key="4">
    <source>
        <dbReference type="ARBA" id="ARBA00022475"/>
    </source>
</evidence>
<evidence type="ECO:0000256" key="10">
    <source>
        <dbReference type="ARBA" id="ARBA00023004"/>
    </source>
</evidence>
<feature type="region of interest" description="Disordered" evidence="16">
    <location>
        <begin position="822"/>
        <end position="854"/>
    </location>
</feature>
<keyword evidence="4" id="KW-1003">Cell membrane</keyword>
<dbReference type="PROSITE" id="PS51257">
    <property type="entry name" value="PROKAR_LIPOPROTEIN"/>
    <property type="match status" value="1"/>
</dbReference>
<keyword evidence="7" id="KW-0336">GPI-anchor</keyword>
<keyword evidence="20" id="KW-1185">Reference proteome</keyword>
<dbReference type="Pfam" id="PF05730">
    <property type="entry name" value="CFEM"/>
    <property type="match status" value="3"/>
</dbReference>
<dbReference type="GO" id="GO:0046872">
    <property type="term" value="F:metal ion binding"/>
    <property type="evidence" value="ECO:0007669"/>
    <property type="project" value="UniProtKB-UniRule"/>
</dbReference>
<evidence type="ECO:0000256" key="16">
    <source>
        <dbReference type="SAM" id="MobiDB-lite"/>
    </source>
</evidence>
<protein>
    <submittedName>
        <fullName evidence="19">Extracellular membrane protein, CFEM</fullName>
    </submittedName>
</protein>
<dbReference type="SMART" id="SM00747">
    <property type="entry name" value="CFEM"/>
    <property type="match status" value="3"/>
</dbReference>
<accession>A0A9Q9B214</accession>
<comment type="subcellular location">
    <subcellularLocation>
        <location evidence="1">Cell membrane</location>
        <topology evidence="1">Lipid-anchor</topology>
        <topology evidence="1">GPI-anchor</topology>
    </subcellularLocation>
    <subcellularLocation>
        <location evidence="2">Secreted</location>
    </subcellularLocation>
</comment>
<evidence type="ECO:0000256" key="7">
    <source>
        <dbReference type="ARBA" id="ARBA00022622"/>
    </source>
</evidence>
<feature type="region of interest" description="Disordered" evidence="16">
    <location>
        <begin position="662"/>
        <end position="701"/>
    </location>
</feature>
<feature type="signal peptide" evidence="17">
    <location>
        <begin position="1"/>
        <end position="19"/>
    </location>
</feature>
<evidence type="ECO:0000256" key="8">
    <source>
        <dbReference type="ARBA" id="ARBA00022723"/>
    </source>
</evidence>
<evidence type="ECO:0000259" key="18">
    <source>
        <dbReference type="PROSITE" id="PS52012"/>
    </source>
</evidence>
<dbReference type="GO" id="GO:0005886">
    <property type="term" value="C:plasma membrane"/>
    <property type="evidence" value="ECO:0007669"/>
    <property type="project" value="UniProtKB-SubCell"/>
</dbReference>
<evidence type="ECO:0000256" key="5">
    <source>
        <dbReference type="ARBA" id="ARBA00022525"/>
    </source>
</evidence>
<dbReference type="PANTHER" id="PTHR37928">
    <property type="entry name" value="CFEM DOMAIN PROTEIN (AFU_ORTHOLOGUE AFUA_6G14090)"/>
    <property type="match status" value="1"/>
</dbReference>
<feature type="binding site" description="axial binding residue" evidence="15">
    <location>
        <position position="166"/>
    </location>
    <ligand>
        <name>heme</name>
        <dbReference type="ChEBI" id="CHEBI:30413"/>
    </ligand>
    <ligandPart>
        <name>Fe</name>
        <dbReference type="ChEBI" id="CHEBI:18248"/>
    </ligandPart>
</feature>
<keyword evidence="11" id="KW-0472">Membrane</keyword>
<feature type="disulfide bond" evidence="15">
    <location>
        <begin position="162"/>
        <end position="169"/>
    </location>
</feature>
<dbReference type="EMBL" id="CP099429">
    <property type="protein sequence ID" value="USW59210.1"/>
    <property type="molecule type" value="Genomic_DNA"/>
</dbReference>
<dbReference type="PROSITE" id="PS52012">
    <property type="entry name" value="CFEM"/>
    <property type="match status" value="1"/>
</dbReference>
<dbReference type="InterPro" id="IPR051735">
    <property type="entry name" value="CFEM_domain"/>
</dbReference>
<dbReference type="OrthoDB" id="4405280at2759"/>
<keyword evidence="6 15" id="KW-0349">Heme</keyword>
<dbReference type="InterPro" id="IPR008427">
    <property type="entry name" value="Extracellular_membr_CFEM_dom"/>
</dbReference>
<keyword evidence="14" id="KW-0449">Lipoprotein</keyword>
<dbReference type="GO" id="GO:0098552">
    <property type="term" value="C:side of membrane"/>
    <property type="evidence" value="ECO:0007669"/>
    <property type="project" value="UniProtKB-KW"/>
</dbReference>
<dbReference type="Proteomes" id="UP001056384">
    <property type="component" value="Chromosome 12"/>
</dbReference>
<keyword evidence="13" id="KW-0325">Glycoprotein</keyword>
<reference evidence="19" key="1">
    <citation type="submission" date="2022-06" db="EMBL/GenBank/DDBJ databases">
        <title>Complete genome sequences of two strains of the flax pathogen Septoria linicola.</title>
        <authorList>
            <person name="Lapalu N."/>
            <person name="Simon A."/>
            <person name="Demenou B."/>
            <person name="Paumier D."/>
            <person name="Guillot M.-P."/>
            <person name="Gout L."/>
            <person name="Valade R."/>
        </authorList>
    </citation>
    <scope>NUCLEOTIDE SEQUENCE</scope>
    <source>
        <strain evidence="19">SE15195</strain>
    </source>
</reference>
<proteinExistence type="inferred from homology"/>
<name>A0A9Q9B214_9PEZI</name>
<evidence type="ECO:0000256" key="1">
    <source>
        <dbReference type="ARBA" id="ARBA00004609"/>
    </source>
</evidence>
<organism evidence="19 20">
    <name type="scientific">Septoria linicola</name>
    <dbReference type="NCBI Taxonomy" id="215465"/>
    <lineage>
        <taxon>Eukaryota</taxon>
        <taxon>Fungi</taxon>
        <taxon>Dikarya</taxon>
        <taxon>Ascomycota</taxon>
        <taxon>Pezizomycotina</taxon>
        <taxon>Dothideomycetes</taxon>
        <taxon>Dothideomycetidae</taxon>
        <taxon>Mycosphaerellales</taxon>
        <taxon>Mycosphaerellaceae</taxon>
        <taxon>Septoria</taxon>
    </lineage>
</organism>
<feature type="domain" description="CFEM" evidence="18">
    <location>
        <begin position="121"/>
        <end position="227"/>
    </location>
</feature>
<feature type="disulfide bond" evidence="15">
    <location>
        <begin position="171"/>
        <end position="204"/>
    </location>
</feature>
<evidence type="ECO:0000256" key="6">
    <source>
        <dbReference type="ARBA" id="ARBA00022617"/>
    </source>
</evidence>
<feature type="compositionally biased region" description="Low complexity" evidence="16">
    <location>
        <begin position="676"/>
        <end position="691"/>
    </location>
</feature>
<evidence type="ECO:0000256" key="17">
    <source>
        <dbReference type="SAM" id="SignalP"/>
    </source>
</evidence>
<dbReference type="PANTHER" id="PTHR37928:SF1">
    <property type="entry name" value="CFEM DOMAIN PROTEIN (AFU_ORTHOLOGUE AFUA_6G14090)"/>
    <property type="match status" value="1"/>
</dbReference>
<gene>
    <name evidence="19" type="ORF">Slin15195_G125290</name>
</gene>
<evidence type="ECO:0000256" key="12">
    <source>
        <dbReference type="ARBA" id="ARBA00023157"/>
    </source>
</evidence>
<dbReference type="AlphaFoldDB" id="A0A9Q9B214"/>
<keyword evidence="9 17" id="KW-0732">Signal</keyword>
<feature type="compositionally biased region" description="Low complexity" evidence="16">
    <location>
        <begin position="842"/>
        <end position="854"/>
    </location>
</feature>
<comment type="caution">
    <text evidence="15">Lacks conserved residue(s) required for the propagation of feature annotation.</text>
</comment>
<evidence type="ECO:0000256" key="13">
    <source>
        <dbReference type="ARBA" id="ARBA00023180"/>
    </source>
</evidence>
<evidence type="ECO:0000256" key="15">
    <source>
        <dbReference type="PROSITE-ProRule" id="PRU01356"/>
    </source>
</evidence>
<evidence type="ECO:0000256" key="11">
    <source>
        <dbReference type="ARBA" id="ARBA00023136"/>
    </source>
</evidence>
<evidence type="ECO:0000313" key="19">
    <source>
        <dbReference type="EMBL" id="USW59210.1"/>
    </source>
</evidence>
<keyword evidence="5" id="KW-0964">Secreted</keyword>
<keyword evidence="8 15" id="KW-0479">Metal-binding</keyword>
<evidence type="ECO:0000256" key="3">
    <source>
        <dbReference type="ARBA" id="ARBA00010031"/>
    </source>
</evidence>
<evidence type="ECO:0000256" key="9">
    <source>
        <dbReference type="ARBA" id="ARBA00022729"/>
    </source>
</evidence>
<dbReference type="GO" id="GO:0005576">
    <property type="term" value="C:extracellular region"/>
    <property type="evidence" value="ECO:0007669"/>
    <property type="project" value="UniProtKB-SubCell"/>
</dbReference>
<evidence type="ECO:0000256" key="14">
    <source>
        <dbReference type="ARBA" id="ARBA00023288"/>
    </source>
</evidence>